<reference evidence="3 4" key="1">
    <citation type="journal article" date="2011" name="Proc. Natl. Acad. Sci. U.S.A.">
        <title>Evolutionary erosion of yeast sex chromosomes by mating-type switching accidents.</title>
        <authorList>
            <person name="Gordon J.L."/>
            <person name="Armisen D."/>
            <person name="Proux-Wera E."/>
            <person name="Oheigeartaigh S.S."/>
            <person name="Byrne K.P."/>
            <person name="Wolfe K.H."/>
        </authorList>
    </citation>
    <scope>NUCLEOTIDE SEQUENCE [LARGE SCALE GENOMIC DNA]</scope>
    <source>
        <strain evidence="4">ATCC 34711 / CBS 6284 / DSM 70876 / NBRC 10599 / NRRL Y-10934 / UCD 77-7</strain>
    </source>
</reference>
<proteinExistence type="predicted"/>
<dbReference type="InParanoid" id="I2H5B2"/>
<dbReference type="AlphaFoldDB" id="I2H5B2"/>
<sequence length="294" mass="33080">MQNSGNFWDKVKSSTKTLAYISSKEEKDGDATNSTVVHNALVKFYEEQVPFQGFPGWLGPKEDLPDEQKILRKQERDQEKMREKEEKKAMNGNRPFASGFDQLRKIRSPQEQTVDNSNNNNNSNNNSNNNANNNNNNNSNIHSNRDPYAVARNSGPDPSNQELMNNSNSEDTQVDQSNENQKQRPQFSHAFSLLQQRKVQPDRKTTAGMSFHSIYSANTSTNNSANGSASGMGSSGSAREVSQQQSQQIPPLPQQQPPQHSQSKPEALRTQSASSLMMRDRLKRSHTKNTFEFS</sequence>
<feature type="compositionally biased region" description="Low complexity" evidence="1">
    <location>
        <begin position="116"/>
        <end position="140"/>
    </location>
</feature>
<feature type="region of interest" description="Disordered" evidence="1">
    <location>
        <begin position="75"/>
        <end position="184"/>
    </location>
</feature>
<feature type="domain" description="Mso1 N-terminal" evidence="2">
    <location>
        <begin position="18"/>
        <end position="58"/>
    </location>
</feature>
<gene>
    <name evidence="3" type="primary">TBLA0F00200</name>
    <name evidence="3" type="ORF">TBLA_0F00200</name>
</gene>
<dbReference type="OrthoDB" id="4094515at2759"/>
<dbReference type="KEGG" id="tbl:TBLA_0F00200"/>
<accession>I2H5B2</accession>
<protein>
    <recommendedName>
        <fullName evidence="2">Mso1 N-terminal domain-containing protein</fullName>
    </recommendedName>
</protein>
<keyword evidence="4" id="KW-1185">Reference proteome</keyword>
<dbReference type="RefSeq" id="XP_004181083.1">
    <property type="nucleotide sequence ID" value="XM_004181035.1"/>
</dbReference>
<name>I2H5B2_HENB6</name>
<dbReference type="GeneID" id="14496665"/>
<evidence type="ECO:0000259" key="2">
    <source>
        <dbReference type="Pfam" id="PF14475"/>
    </source>
</evidence>
<evidence type="ECO:0000313" key="4">
    <source>
        <dbReference type="Proteomes" id="UP000002866"/>
    </source>
</evidence>
<evidence type="ECO:0000256" key="1">
    <source>
        <dbReference type="SAM" id="MobiDB-lite"/>
    </source>
</evidence>
<dbReference type="Pfam" id="PF14475">
    <property type="entry name" value="Mso1_Sec1_bdg"/>
    <property type="match status" value="1"/>
</dbReference>
<feature type="region of interest" description="Disordered" evidence="1">
    <location>
        <begin position="219"/>
        <end position="294"/>
    </location>
</feature>
<organism evidence="3 4">
    <name type="scientific">Henningerozyma blattae (strain ATCC 34711 / CBS 6284 / DSM 70876 / NBRC 10599 / NRRL Y-10934 / UCD 77-7)</name>
    <name type="common">Yeast</name>
    <name type="synonym">Tetrapisispora blattae</name>
    <dbReference type="NCBI Taxonomy" id="1071380"/>
    <lineage>
        <taxon>Eukaryota</taxon>
        <taxon>Fungi</taxon>
        <taxon>Dikarya</taxon>
        <taxon>Ascomycota</taxon>
        <taxon>Saccharomycotina</taxon>
        <taxon>Saccharomycetes</taxon>
        <taxon>Saccharomycetales</taxon>
        <taxon>Saccharomycetaceae</taxon>
        <taxon>Henningerozyma</taxon>
    </lineage>
</organism>
<dbReference type="HOGENOM" id="CLU_082503_0_0_1"/>
<feature type="compositionally biased region" description="Low complexity" evidence="1">
    <location>
        <begin position="219"/>
        <end position="249"/>
    </location>
</feature>
<dbReference type="STRING" id="1071380.I2H5B2"/>
<dbReference type="EMBL" id="HE806321">
    <property type="protein sequence ID" value="CCH61564.1"/>
    <property type="molecule type" value="Genomic_DNA"/>
</dbReference>
<dbReference type="InterPro" id="IPR028095">
    <property type="entry name" value="Mso1_N_dom"/>
</dbReference>
<feature type="compositionally biased region" description="Basic and acidic residues" evidence="1">
    <location>
        <begin position="75"/>
        <end position="89"/>
    </location>
</feature>
<feature type="compositionally biased region" description="Polar residues" evidence="1">
    <location>
        <begin position="156"/>
        <end position="184"/>
    </location>
</feature>
<dbReference type="Proteomes" id="UP000002866">
    <property type="component" value="Chromosome 6"/>
</dbReference>
<evidence type="ECO:0000313" key="3">
    <source>
        <dbReference type="EMBL" id="CCH61564.1"/>
    </source>
</evidence>